<dbReference type="EMBL" id="JANBUP010002173">
    <property type="protein sequence ID" value="KAJ2801520.1"/>
    <property type="molecule type" value="Genomic_DNA"/>
</dbReference>
<gene>
    <name evidence="1" type="primary">CNA1_1</name>
    <name evidence="1" type="ORF">H4S07_004915</name>
</gene>
<reference evidence="1" key="1">
    <citation type="submission" date="2022-07" db="EMBL/GenBank/DDBJ databases">
        <title>Phylogenomic reconstructions and comparative analyses of Kickxellomycotina fungi.</title>
        <authorList>
            <person name="Reynolds N.K."/>
            <person name="Stajich J.E."/>
            <person name="Barry K."/>
            <person name="Grigoriev I.V."/>
            <person name="Crous P."/>
            <person name="Smith M.E."/>
        </authorList>
    </citation>
    <scope>NUCLEOTIDE SEQUENCE</scope>
    <source>
        <strain evidence="1">CBS 102833</strain>
    </source>
</reference>
<name>A0ACC1L5V6_9FUNG</name>
<accession>A0ACC1L5V6</accession>
<keyword evidence="2" id="KW-1185">Reference proteome</keyword>
<proteinExistence type="predicted"/>
<protein>
    <submittedName>
        <fullName evidence="1">3',5'-cyclic-nucleotide phosphodiesterase (PDEase) (3':5'-CNP)</fullName>
        <ecNumber evidence="1">3.1.3.16</ecNumber>
    </submittedName>
</protein>
<dbReference type="Proteomes" id="UP001140096">
    <property type="component" value="Unassembled WGS sequence"/>
</dbReference>
<evidence type="ECO:0000313" key="2">
    <source>
        <dbReference type="Proteomes" id="UP001140096"/>
    </source>
</evidence>
<comment type="caution">
    <text evidence="1">The sequence shown here is derived from an EMBL/GenBank/DDBJ whole genome shotgun (WGS) entry which is preliminary data.</text>
</comment>
<dbReference type="EC" id="3.1.3.16" evidence="1"/>
<sequence length="186" mass="20480">MTDMLLAILDICTKDELEEVSNSSSEATLVGGMHQPRVAVGNGDAHSQDLEQRRDTIRAKILAVGKISRIFHVLRSEAETVNELKGLLGTQRLPVGQLSAGGRGLRMAVLSFEEAKRYDRDNEKLPPTRKPGSVGLRFEDAVAQVVSEEQAAYDAAEVEVGPLAALEERLDHHTRLMNQDKRAYGY</sequence>
<evidence type="ECO:0000313" key="1">
    <source>
        <dbReference type="EMBL" id="KAJ2801520.1"/>
    </source>
</evidence>
<organism evidence="1 2">
    <name type="scientific">Coemansia furcata</name>
    <dbReference type="NCBI Taxonomy" id="417177"/>
    <lineage>
        <taxon>Eukaryota</taxon>
        <taxon>Fungi</taxon>
        <taxon>Fungi incertae sedis</taxon>
        <taxon>Zoopagomycota</taxon>
        <taxon>Kickxellomycotina</taxon>
        <taxon>Kickxellomycetes</taxon>
        <taxon>Kickxellales</taxon>
        <taxon>Kickxellaceae</taxon>
        <taxon>Coemansia</taxon>
    </lineage>
</organism>
<keyword evidence="1" id="KW-0378">Hydrolase</keyword>